<keyword evidence="3" id="KW-1185">Reference proteome</keyword>
<gene>
    <name evidence="2" type="ORF">NCI00_28575</name>
</gene>
<dbReference type="Proteomes" id="UP001204772">
    <property type="component" value="Unassembled WGS sequence"/>
</dbReference>
<reference evidence="2 3" key="1">
    <citation type="submission" date="2022-06" db="EMBL/GenBank/DDBJ databases">
        <title>Runella sp. S5 genome sequencing.</title>
        <authorList>
            <person name="Park S."/>
        </authorList>
    </citation>
    <scope>NUCLEOTIDE SEQUENCE [LARGE SCALE GENOMIC DNA]</scope>
    <source>
        <strain evidence="2 3">S5</strain>
    </source>
</reference>
<feature type="compositionally biased region" description="Polar residues" evidence="1">
    <location>
        <begin position="48"/>
        <end position="57"/>
    </location>
</feature>
<comment type="caution">
    <text evidence="2">The sequence shown here is derived from an EMBL/GenBank/DDBJ whole genome shotgun (WGS) entry which is preliminary data.</text>
</comment>
<name>A0ABT1FXD2_9BACT</name>
<evidence type="ECO:0000313" key="3">
    <source>
        <dbReference type="Proteomes" id="UP001204772"/>
    </source>
</evidence>
<feature type="region of interest" description="Disordered" evidence="1">
    <location>
        <begin position="32"/>
        <end position="87"/>
    </location>
</feature>
<dbReference type="EMBL" id="JAMZEL010000024">
    <property type="protein sequence ID" value="MCP1386431.1"/>
    <property type="molecule type" value="Genomic_DNA"/>
</dbReference>
<protein>
    <submittedName>
        <fullName evidence="2">Uncharacterized protein</fullName>
    </submittedName>
</protein>
<dbReference type="RefSeq" id="WP_253533288.1">
    <property type="nucleotide sequence ID" value="NZ_JAMZEL010000024.1"/>
</dbReference>
<evidence type="ECO:0000256" key="1">
    <source>
        <dbReference type="SAM" id="MobiDB-lite"/>
    </source>
</evidence>
<accession>A0ABT1FXD2</accession>
<feature type="compositionally biased region" description="Pro residues" evidence="1">
    <location>
        <begin position="73"/>
        <end position="87"/>
    </location>
</feature>
<evidence type="ECO:0000313" key="2">
    <source>
        <dbReference type="EMBL" id="MCP1386431.1"/>
    </source>
</evidence>
<proteinExistence type="predicted"/>
<organism evidence="2 3">
    <name type="scientific">Runella salmonicolor</name>
    <dbReference type="NCBI Taxonomy" id="2950278"/>
    <lineage>
        <taxon>Bacteria</taxon>
        <taxon>Pseudomonadati</taxon>
        <taxon>Bacteroidota</taxon>
        <taxon>Cytophagia</taxon>
        <taxon>Cytophagales</taxon>
        <taxon>Spirosomataceae</taxon>
        <taxon>Runella</taxon>
    </lineage>
</organism>
<sequence>MTAYSNVRDRYFAVDELVQATQQAGRAFERVLADKPAEPPIARHVTPQEYTNPEQQPTYPPSQMPPQGQVSPPFVPPSMQPYLPPPPTPRYKVDEAFLRKMARLKASTNLKYLATISRFARNIVGNMAASNAMVELVEKYEKGFKMTEEELEMVGTVQKAVTQRRKIESTDAKILTDEEMREIYEELLFQEMYDHNERGVLELQNPKDFIWSYTLLTLAEIAENGREVIGDRVSGAFKSVSKKFKK</sequence>